<dbReference type="KEGG" id="chu:CHU_3019"/>
<dbReference type="Gene3D" id="2.60.450.10">
    <property type="entry name" value="Lipopolysaccharide (LPS) transport protein A like domain"/>
    <property type="match status" value="3"/>
</dbReference>
<name>A0A6N4SUV4_CYTH3</name>
<organism evidence="3 4">
    <name type="scientific">Cytophaga hutchinsonii (strain ATCC 33406 / DSM 1761 / CIP 103989 / NBRC 15051 / NCIMB 9469 / D465)</name>
    <dbReference type="NCBI Taxonomy" id="269798"/>
    <lineage>
        <taxon>Bacteria</taxon>
        <taxon>Pseudomonadati</taxon>
        <taxon>Bacteroidota</taxon>
        <taxon>Cytophagia</taxon>
        <taxon>Cytophagales</taxon>
        <taxon>Cytophagaceae</taxon>
        <taxon>Cytophaga</taxon>
    </lineage>
</organism>
<accession>A0A6N4SUV4</accession>
<dbReference type="GO" id="GO:0017089">
    <property type="term" value="F:glycolipid transfer activity"/>
    <property type="evidence" value="ECO:0007669"/>
    <property type="project" value="TreeGrafter"/>
</dbReference>
<dbReference type="GO" id="GO:0009279">
    <property type="term" value="C:cell outer membrane"/>
    <property type="evidence" value="ECO:0007669"/>
    <property type="project" value="TreeGrafter"/>
</dbReference>
<feature type="domain" description="Organic solvent tolerance-like N-terminal" evidence="2">
    <location>
        <begin position="47"/>
        <end position="194"/>
    </location>
</feature>
<dbReference type="GO" id="GO:0015920">
    <property type="term" value="P:lipopolysaccharide transport"/>
    <property type="evidence" value="ECO:0007669"/>
    <property type="project" value="TreeGrafter"/>
</dbReference>
<dbReference type="InterPro" id="IPR005653">
    <property type="entry name" value="OstA-like_N"/>
</dbReference>
<dbReference type="GO" id="GO:0030288">
    <property type="term" value="C:outer membrane-bounded periplasmic space"/>
    <property type="evidence" value="ECO:0007669"/>
    <property type="project" value="TreeGrafter"/>
</dbReference>
<sequence length="525" mass="58980">MQHRLNIQFNYFCKMITSMFLRISLIILLVMGFLNGGDCFAQTPSEKIELIQAGALMGSEGKEAYVKLKDHVIFKQGEMFLYCDSAFQYAKTNYVEAFGHVRLVQGDTLTMTCNKLEYDGNTKKAKAIGDVILIDKQTILKTTALNYDREGKNVSYFSGANISDKGNNLTSTIGVYNTGTKIFTFKKNVHITNPGQGFLLDADTLQYNSQSRLATFRGETKITTKDGVIKSKEGSYNTATSVMYFGGRAQVFSGDNTISGNKIDYDEKTKLGVVTGEVKIENKKDSITVLGQHAKYTGKNGYSIVSGNPLMYQVNNTDTLFLKADTLVSINDTIKKIKLLKAYYHVQLFRKDMQARCDSLVYNFYDSTIYLYTNPVLWNGENQLVADSIWMVQKNGKMHTMHMHVNAFVISKDTIDNFNQIKGRQITAFFANNHISKILVEGNAESIYHALEGEKKLMGVNKAEAGSIVVLFKDDKLSTITYVTKPDAAFIPPQELKPEDVKLKGFKWRIKERPTKETVIGTNLK</sequence>
<proteinExistence type="predicted"/>
<reference evidence="3 4" key="1">
    <citation type="journal article" date="2007" name="Appl. Environ. Microbiol.">
        <title>Genome sequence of the cellulolytic gliding bacterium Cytophaga hutchinsonii.</title>
        <authorList>
            <person name="Xie G."/>
            <person name="Bruce D.C."/>
            <person name="Challacombe J.F."/>
            <person name="Chertkov O."/>
            <person name="Detter J.C."/>
            <person name="Gilna P."/>
            <person name="Han C.S."/>
            <person name="Lucas S."/>
            <person name="Misra M."/>
            <person name="Myers G.L."/>
            <person name="Richardson P."/>
            <person name="Tapia R."/>
            <person name="Thayer N."/>
            <person name="Thompson L.S."/>
            <person name="Brettin T.S."/>
            <person name="Henrissat B."/>
            <person name="Wilson D.B."/>
            <person name="McBride M.J."/>
        </authorList>
    </citation>
    <scope>NUCLEOTIDE SEQUENCE [LARGE SCALE GENOMIC DNA]</scope>
    <source>
        <strain evidence="4">ATCC 33406 / DSM 1761 / CIP 103989 / NBRC 15051 / NCIMB 9469 / D465</strain>
    </source>
</reference>
<evidence type="ECO:0000313" key="4">
    <source>
        <dbReference type="Proteomes" id="UP000001822"/>
    </source>
</evidence>
<dbReference type="InterPro" id="IPR052037">
    <property type="entry name" value="LPS_export_LptA"/>
</dbReference>
<dbReference type="AlphaFoldDB" id="A0A6N4SUV4"/>
<keyword evidence="4" id="KW-1185">Reference proteome</keyword>
<evidence type="ECO:0000259" key="2">
    <source>
        <dbReference type="Pfam" id="PF13100"/>
    </source>
</evidence>
<protein>
    <recommendedName>
        <fullName evidence="2">Organic solvent tolerance-like N-terminal domain-containing protein</fullName>
    </recommendedName>
</protein>
<keyword evidence="1" id="KW-0732">Signal</keyword>
<evidence type="ECO:0000313" key="3">
    <source>
        <dbReference type="EMBL" id="ABG60260.1"/>
    </source>
</evidence>
<gene>
    <name evidence="3" type="ordered locus">CHU_3019</name>
</gene>
<dbReference type="Proteomes" id="UP000001822">
    <property type="component" value="Chromosome"/>
</dbReference>
<dbReference type="PANTHER" id="PTHR36504:SF1">
    <property type="entry name" value="LIPOPOLYSACCHARIDE EXPORT SYSTEM PROTEIN LPTA"/>
    <property type="match status" value="1"/>
</dbReference>
<dbReference type="PANTHER" id="PTHR36504">
    <property type="entry name" value="LIPOPOLYSACCHARIDE EXPORT SYSTEM PROTEIN LPTA"/>
    <property type="match status" value="1"/>
</dbReference>
<dbReference type="Pfam" id="PF13100">
    <property type="entry name" value="OstA_2"/>
    <property type="match status" value="1"/>
</dbReference>
<dbReference type="EMBL" id="CP000383">
    <property type="protein sequence ID" value="ABG60260.1"/>
    <property type="molecule type" value="Genomic_DNA"/>
</dbReference>
<evidence type="ECO:0000256" key="1">
    <source>
        <dbReference type="ARBA" id="ARBA00022729"/>
    </source>
</evidence>